<keyword evidence="3" id="KW-1015">Disulfide bond</keyword>
<protein>
    <recommendedName>
        <fullName evidence="8">Ig-like domain-containing protein</fullName>
    </recommendedName>
</protein>
<dbReference type="InterPro" id="IPR013783">
    <property type="entry name" value="Ig-like_fold"/>
</dbReference>
<sequence>MITVNQLYYLFNILDKATRQRFVASNATLNHMQELQFICDVDSDPPGNISILSSNGTTLQSTAGNKQLRYSKTSSCLEDKGSFTCVTANTHNSGSPESRTITVDVRCSPMYRLNEFPITSVRSSQGEKAVMNFSFYSNPLPTSIVWRNLSSNLKNAIHANDNDRVTIITSEDNMTSVVIVNPVEPGDFCNYSVTADNEVGSKMEIFRILKDDLDIKNDDSEYEEIRYKELTTLGYTGVMEYSELDFQRKLEETEQRTTPAENETYENLQLFTCRTKILSTS</sequence>
<evidence type="ECO:0000256" key="4">
    <source>
        <dbReference type="ARBA" id="ARBA00023180"/>
    </source>
</evidence>
<keyword evidence="2" id="KW-0472">Membrane</keyword>
<dbReference type="InterPro" id="IPR036179">
    <property type="entry name" value="Ig-like_dom_sf"/>
</dbReference>
<evidence type="ECO:0008006" key="8">
    <source>
        <dbReference type="Google" id="ProtNLM"/>
    </source>
</evidence>
<evidence type="ECO:0000313" key="7">
    <source>
        <dbReference type="Proteomes" id="UP001164746"/>
    </source>
</evidence>
<dbReference type="InterPro" id="IPR051275">
    <property type="entry name" value="Cell_adhesion_signaling"/>
</dbReference>
<reference evidence="6" key="1">
    <citation type="submission" date="2022-11" db="EMBL/GenBank/DDBJ databases">
        <title>Centuries of genome instability and evolution in soft-shell clam transmissible cancer (bioRxiv).</title>
        <authorList>
            <person name="Hart S.F.M."/>
            <person name="Yonemitsu M.A."/>
            <person name="Giersch R.M."/>
            <person name="Beal B.F."/>
            <person name="Arriagada G."/>
            <person name="Davis B.W."/>
            <person name="Ostrander E.A."/>
            <person name="Goff S.P."/>
            <person name="Metzger M.J."/>
        </authorList>
    </citation>
    <scope>NUCLEOTIDE SEQUENCE</scope>
    <source>
        <strain evidence="6">MELC-2E11</strain>
        <tissue evidence="6">Siphon/mantle</tissue>
    </source>
</reference>
<evidence type="ECO:0000313" key="6">
    <source>
        <dbReference type="EMBL" id="WAR04525.1"/>
    </source>
</evidence>
<dbReference type="EMBL" id="CP111016">
    <property type="protein sequence ID" value="WAR04525.1"/>
    <property type="molecule type" value="Genomic_DNA"/>
</dbReference>
<comment type="subcellular location">
    <subcellularLocation>
        <location evidence="1">Membrane</location>
        <topology evidence="1">Single-pass type I membrane protein</topology>
    </subcellularLocation>
</comment>
<evidence type="ECO:0000256" key="1">
    <source>
        <dbReference type="ARBA" id="ARBA00004479"/>
    </source>
</evidence>
<evidence type="ECO:0000256" key="3">
    <source>
        <dbReference type="ARBA" id="ARBA00023157"/>
    </source>
</evidence>
<organism evidence="6 7">
    <name type="scientific">Mya arenaria</name>
    <name type="common">Soft-shell clam</name>
    <dbReference type="NCBI Taxonomy" id="6604"/>
    <lineage>
        <taxon>Eukaryota</taxon>
        <taxon>Metazoa</taxon>
        <taxon>Spiralia</taxon>
        <taxon>Lophotrochozoa</taxon>
        <taxon>Mollusca</taxon>
        <taxon>Bivalvia</taxon>
        <taxon>Autobranchia</taxon>
        <taxon>Heteroconchia</taxon>
        <taxon>Euheterodonta</taxon>
        <taxon>Imparidentia</taxon>
        <taxon>Neoheterodontei</taxon>
        <taxon>Myida</taxon>
        <taxon>Myoidea</taxon>
        <taxon>Myidae</taxon>
        <taxon>Mya</taxon>
    </lineage>
</organism>
<dbReference type="PANTHER" id="PTHR11640">
    <property type="entry name" value="NEPHRIN"/>
    <property type="match status" value="1"/>
</dbReference>
<dbReference type="SUPFAM" id="SSF48726">
    <property type="entry name" value="Immunoglobulin"/>
    <property type="match status" value="1"/>
</dbReference>
<keyword evidence="4" id="KW-0325">Glycoprotein</keyword>
<proteinExistence type="predicted"/>
<keyword evidence="7" id="KW-1185">Reference proteome</keyword>
<dbReference type="PANTHER" id="PTHR11640:SF31">
    <property type="entry name" value="IRREGULAR CHIASM C-ROUGHEST PROTEIN-RELATED"/>
    <property type="match status" value="1"/>
</dbReference>
<evidence type="ECO:0000256" key="2">
    <source>
        <dbReference type="ARBA" id="ARBA00023136"/>
    </source>
</evidence>
<dbReference type="Proteomes" id="UP001164746">
    <property type="component" value="Chromosome 5"/>
</dbReference>
<dbReference type="Gene3D" id="2.60.40.10">
    <property type="entry name" value="Immunoglobulins"/>
    <property type="match status" value="2"/>
</dbReference>
<name>A0ABY7E6G1_MYAAR</name>
<keyword evidence="5" id="KW-0393">Immunoglobulin domain</keyword>
<evidence type="ECO:0000256" key="5">
    <source>
        <dbReference type="ARBA" id="ARBA00023319"/>
    </source>
</evidence>
<accession>A0ABY7E6G1</accession>
<gene>
    <name evidence="6" type="ORF">MAR_019894</name>
</gene>